<proteinExistence type="predicted"/>
<evidence type="ECO:0008006" key="3">
    <source>
        <dbReference type="Google" id="ProtNLM"/>
    </source>
</evidence>
<organism evidence="1 2">
    <name type="scientific">Actinomadura harenae</name>
    <dbReference type="NCBI Taxonomy" id="2483351"/>
    <lineage>
        <taxon>Bacteria</taxon>
        <taxon>Bacillati</taxon>
        <taxon>Actinomycetota</taxon>
        <taxon>Actinomycetes</taxon>
        <taxon>Streptosporangiales</taxon>
        <taxon>Thermomonosporaceae</taxon>
        <taxon>Actinomadura</taxon>
    </lineage>
</organism>
<reference evidence="1 2" key="1">
    <citation type="submission" date="2018-10" db="EMBL/GenBank/DDBJ databases">
        <title>Isolation from soil.</title>
        <authorList>
            <person name="Hu J."/>
        </authorList>
    </citation>
    <scope>NUCLEOTIDE SEQUENCE [LARGE SCALE GENOMIC DNA]</scope>
    <source>
        <strain evidence="1 2">NEAU-Ht49</strain>
    </source>
</reference>
<keyword evidence="2" id="KW-1185">Reference proteome</keyword>
<protein>
    <recommendedName>
        <fullName evidence="3">Nucleotidyltransferase domain-containing protein</fullName>
    </recommendedName>
</protein>
<accession>A0A3M2M5G8</accession>
<comment type="caution">
    <text evidence="1">The sequence shown here is derived from an EMBL/GenBank/DDBJ whole genome shotgun (WGS) entry which is preliminary data.</text>
</comment>
<evidence type="ECO:0000313" key="2">
    <source>
        <dbReference type="Proteomes" id="UP000282674"/>
    </source>
</evidence>
<evidence type="ECO:0000313" key="1">
    <source>
        <dbReference type="EMBL" id="RMI44063.1"/>
    </source>
</evidence>
<name>A0A3M2M5G8_9ACTN</name>
<dbReference type="AlphaFoldDB" id="A0A3M2M5G8"/>
<dbReference type="EMBL" id="RFFG01000021">
    <property type="protein sequence ID" value="RMI44063.1"/>
    <property type="molecule type" value="Genomic_DNA"/>
</dbReference>
<gene>
    <name evidence="1" type="ORF">EBO15_14175</name>
</gene>
<dbReference type="Proteomes" id="UP000282674">
    <property type="component" value="Unassembled WGS sequence"/>
</dbReference>
<sequence>MLRNLDARKAEWPLTLVTEVNVFGSFARGALEPHDVDMDVEYETTTEWASRAVSMHAKGLDPYRMFRQPLLQRRRGCQMLFNFRRESDFDLLTLWRRGDTLRTALDRLHAIPVDPTAGRAPRDAMLPEFEGLDRWLPLGLREHLVAAVEAESVKIERVLLEDARVSSPYVARLIGRRWKPESPLHRAAHAVIRHWEQQGIDPLTIHLHGRDMSPNHPVTPYFTSFGCRYLHTAPFCFHEHEGVEWIEVVHPTRRQPLDCLRIVPIDKSKLKDTDWR</sequence>